<dbReference type="EMBL" id="JAPDMQ010000019">
    <property type="protein sequence ID" value="KAK0540081.1"/>
    <property type="molecule type" value="Genomic_DNA"/>
</dbReference>
<keyword evidence="3" id="KW-0805">Transcription regulation</keyword>
<feature type="compositionally biased region" description="Acidic residues" evidence="6">
    <location>
        <begin position="64"/>
        <end position="90"/>
    </location>
</feature>
<evidence type="ECO:0000256" key="4">
    <source>
        <dbReference type="ARBA" id="ARBA00023163"/>
    </source>
</evidence>
<feature type="compositionally biased region" description="Low complexity" evidence="6">
    <location>
        <begin position="49"/>
        <end position="62"/>
    </location>
</feature>
<evidence type="ECO:0000313" key="8">
    <source>
        <dbReference type="Proteomes" id="UP001176521"/>
    </source>
</evidence>
<evidence type="ECO:0008006" key="9">
    <source>
        <dbReference type="Google" id="ProtNLM"/>
    </source>
</evidence>
<keyword evidence="5" id="KW-0539">Nucleus</keyword>
<evidence type="ECO:0000256" key="2">
    <source>
        <dbReference type="ARBA" id="ARBA00022491"/>
    </source>
</evidence>
<evidence type="ECO:0000256" key="5">
    <source>
        <dbReference type="ARBA" id="ARBA00023242"/>
    </source>
</evidence>
<feature type="compositionally biased region" description="Low complexity" evidence="6">
    <location>
        <begin position="119"/>
        <end position="148"/>
    </location>
</feature>
<keyword evidence="4" id="KW-0804">Transcription</keyword>
<keyword evidence="2" id="KW-0678">Repressor</keyword>
<feature type="compositionally biased region" description="Basic and acidic residues" evidence="6">
    <location>
        <begin position="198"/>
        <end position="207"/>
    </location>
</feature>
<feature type="compositionally biased region" description="Low complexity" evidence="6">
    <location>
        <begin position="93"/>
        <end position="106"/>
    </location>
</feature>
<evidence type="ECO:0000256" key="3">
    <source>
        <dbReference type="ARBA" id="ARBA00023015"/>
    </source>
</evidence>
<reference evidence="7" key="1">
    <citation type="journal article" date="2023" name="PhytoFront">
        <title>Draft Genome Resources of Seven Strains of Tilletia horrida, Causal Agent of Kernel Smut of Rice.</title>
        <authorList>
            <person name="Khanal S."/>
            <person name="Antony Babu S."/>
            <person name="Zhou X.G."/>
        </authorList>
    </citation>
    <scope>NUCLEOTIDE SEQUENCE</scope>
    <source>
        <strain evidence="7">TX3</strain>
    </source>
</reference>
<protein>
    <recommendedName>
        <fullName evidence="9">Transcriptional regulatory protein DEP1</fullName>
    </recommendedName>
</protein>
<feature type="compositionally biased region" description="Acidic residues" evidence="6">
    <location>
        <begin position="177"/>
        <end position="189"/>
    </location>
</feature>
<dbReference type="PANTHER" id="PTHR21964">
    <property type="entry name" value="BREAST CANCER METASTASIS-SUPPRESSOR 1"/>
    <property type="match status" value="1"/>
</dbReference>
<evidence type="ECO:0000313" key="7">
    <source>
        <dbReference type="EMBL" id="KAK0540081.1"/>
    </source>
</evidence>
<proteinExistence type="predicted"/>
<dbReference type="Gene3D" id="1.20.5.1500">
    <property type="match status" value="1"/>
</dbReference>
<keyword evidence="8" id="KW-1185">Reference proteome</keyword>
<evidence type="ECO:0000256" key="1">
    <source>
        <dbReference type="ARBA" id="ARBA00004123"/>
    </source>
</evidence>
<dbReference type="SMART" id="SM01401">
    <property type="entry name" value="Sds3"/>
    <property type="match status" value="1"/>
</dbReference>
<feature type="compositionally biased region" description="Low complexity" evidence="6">
    <location>
        <begin position="252"/>
        <end position="263"/>
    </location>
</feature>
<feature type="region of interest" description="Disordered" evidence="6">
    <location>
        <begin position="580"/>
        <end position="619"/>
    </location>
</feature>
<dbReference type="Proteomes" id="UP001176521">
    <property type="component" value="Unassembled WGS sequence"/>
</dbReference>
<sequence>MADNSSSSNSSSANKDAELAAAEVAAILAAAPNTGAKPSTGDATKDGGAAAASASRIQQASATDGDDEDEDEDEDEDDDDEEDDEEDVEMNDAGAAAAQSAANALADVRNGTAMQMADSSIGRGRSSSPLSSGSLSNLSSPTSSSMSLPDDDGRNDADPEAGPAPRPGPRSRNGRNEDEDDGSSEDDGGSSDISDPAPDERGEGRLSEDEDDDDEDQPAHGGHMSPDSRARSDDGQEASDSDLDDDDDNDGAPTSAAAASAAQAHEERAGAAGATVVSDSSDLGSPESIAETEPLPFEDSHHPGAEGPAAEEEDDEQLAREGPTPSAAAQADGAKDDREEVMTATPQEAMEALTRIEIQFAMLRDRLYVERMEEVCRETEMVLEGTHPELIRFTRAIDQLRERRLRLLDLELEKQVHHYEQVAEGEEQVIWNSYRYQAADLRQTMMNDTARKRRRLEREKRLIDVPRPARRHQTFETELVPNPDRQYSAALRARRREIAVADATAAVAAVSATNPEAARRAAAVVQQLQEGAADDDANDYVAYPEVKGLDDGELWSDLDRMGILPYNSAATLQQYYSPEELQGPSVGGAGPSGSANGPDPYGYAAGPSQHPDEYWKRWDVPGAEHAAHTDKWKRA</sequence>
<gene>
    <name evidence="7" type="ORF">OC842_000655</name>
</gene>
<dbReference type="GO" id="GO:0010468">
    <property type="term" value="P:regulation of gene expression"/>
    <property type="evidence" value="ECO:0007669"/>
    <property type="project" value="UniProtKB-ARBA"/>
</dbReference>
<name>A0AAN6JMK9_9BASI</name>
<feature type="region of interest" description="Disordered" evidence="6">
    <location>
        <begin position="32"/>
        <end position="343"/>
    </location>
</feature>
<dbReference type="InterPro" id="IPR013907">
    <property type="entry name" value="Sds3"/>
</dbReference>
<dbReference type="AlphaFoldDB" id="A0AAN6JMK9"/>
<comment type="caution">
    <text evidence="7">The sequence shown here is derived from an EMBL/GenBank/DDBJ whole genome shotgun (WGS) entry which is preliminary data.</text>
</comment>
<accession>A0AAN6JMK9</accession>
<evidence type="ECO:0000256" key="6">
    <source>
        <dbReference type="SAM" id="MobiDB-lite"/>
    </source>
</evidence>
<dbReference type="Pfam" id="PF08598">
    <property type="entry name" value="Sds3"/>
    <property type="match status" value="1"/>
</dbReference>
<dbReference type="GO" id="GO:0005654">
    <property type="term" value="C:nucleoplasm"/>
    <property type="evidence" value="ECO:0007669"/>
    <property type="project" value="UniProtKB-ARBA"/>
</dbReference>
<feature type="compositionally biased region" description="Acidic residues" evidence="6">
    <location>
        <begin position="235"/>
        <end position="250"/>
    </location>
</feature>
<organism evidence="7 8">
    <name type="scientific">Tilletia horrida</name>
    <dbReference type="NCBI Taxonomy" id="155126"/>
    <lineage>
        <taxon>Eukaryota</taxon>
        <taxon>Fungi</taxon>
        <taxon>Dikarya</taxon>
        <taxon>Basidiomycota</taxon>
        <taxon>Ustilaginomycotina</taxon>
        <taxon>Exobasidiomycetes</taxon>
        <taxon>Tilletiales</taxon>
        <taxon>Tilletiaceae</taxon>
        <taxon>Tilletia</taxon>
    </lineage>
</organism>
<comment type="subcellular location">
    <subcellularLocation>
        <location evidence="1">Nucleus</location>
    </subcellularLocation>
</comment>
<feature type="compositionally biased region" description="Basic and acidic residues" evidence="6">
    <location>
        <begin position="610"/>
        <end position="619"/>
    </location>
</feature>